<protein>
    <submittedName>
        <fullName evidence="1">Uncharacterized protein</fullName>
    </submittedName>
</protein>
<evidence type="ECO:0000313" key="1">
    <source>
        <dbReference type="EMBL" id="RNA18222.1"/>
    </source>
</evidence>
<organism evidence="1 2">
    <name type="scientific">Brachionus plicatilis</name>
    <name type="common">Marine rotifer</name>
    <name type="synonym">Brachionus muelleri</name>
    <dbReference type="NCBI Taxonomy" id="10195"/>
    <lineage>
        <taxon>Eukaryota</taxon>
        <taxon>Metazoa</taxon>
        <taxon>Spiralia</taxon>
        <taxon>Gnathifera</taxon>
        <taxon>Rotifera</taxon>
        <taxon>Eurotatoria</taxon>
        <taxon>Monogononta</taxon>
        <taxon>Pseudotrocha</taxon>
        <taxon>Ploima</taxon>
        <taxon>Brachionidae</taxon>
        <taxon>Brachionus</taxon>
    </lineage>
</organism>
<evidence type="ECO:0000313" key="2">
    <source>
        <dbReference type="Proteomes" id="UP000276133"/>
    </source>
</evidence>
<proteinExistence type="predicted"/>
<dbReference type="AlphaFoldDB" id="A0A3M7R3P4"/>
<reference evidence="1 2" key="1">
    <citation type="journal article" date="2018" name="Sci. Rep.">
        <title>Genomic signatures of local adaptation to the degree of environmental predictability in rotifers.</title>
        <authorList>
            <person name="Franch-Gras L."/>
            <person name="Hahn C."/>
            <person name="Garcia-Roger E.M."/>
            <person name="Carmona M.J."/>
            <person name="Serra M."/>
            <person name="Gomez A."/>
        </authorList>
    </citation>
    <scope>NUCLEOTIDE SEQUENCE [LARGE SCALE GENOMIC DNA]</scope>
    <source>
        <strain evidence="1">HYR1</strain>
    </source>
</reference>
<dbReference type="EMBL" id="REGN01004288">
    <property type="protein sequence ID" value="RNA18222.1"/>
    <property type="molecule type" value="Genomic_DNA"/>
</dbReference>
<gene>
    <name evidence="1" type="ORF">BpHYR1_009732</name>
</gene>
<comment type="caution">
    <text evidence="1">The sequence shown here is derived from an EMBL/GenBank/DDBJ whole genome shotgun (WGS) entry which is preliminary data.</text>
</comment>
<accession>A0A3M7R3P4</accession>
<dbReference type="Proteomes" id="UP000276133">
    <property type="component" value="Unassembled WGS sequence"/>
</dbReference>
<name>A0A3M7R3P4_BRAPC</name>
<keyword evidence="2" id="KW-1185">Reference proteome</keyword>
<sequence length="125" mass="14897">MNTCMLINFETLNIVKNNKKKCILKYRYYDALLMIMVMAVRSLNNNLSRRQALSLRIDQNALRYLFLCWWNIFDLSKPNVLMTSICHQLKPKAKNKYHLNLQFIKTIPQTLKKNIRAVKTKRGVY</sequence>